<name>A0A0B1STR4_OESDE</name>
<organism evidence="2 3">
    <name type="scientific">Oesophagostomum dentatum</name>
    <name type="common">Nodular worm</name>
    <dbReference type="NCBI Taxonomy" id="61180"/>
    <lineage>
        <taxon>Eukaryota</taxon>
        <taxon>Metazoa</taxon>
        <taxon>Ecdysozoa</taxon>
        <taxon>Nematoda</taxon>
        <taxon>Chromadorea</taxon>
        <taxon>Rhabditida</taxon>
        <taxon>Rhabditina</taxon>
        <taxon>Rhabditomorpha</taxon>
        <taxon>Strongyloidea</taxon>
        <taxon>Strongylidae</taxon>
        <taxon>Oesophagostomum</taxon>
    </lineage>
</organism>
<feature type="compositionally biased region" description="Polar residues" evidence="1">
    <location>
        <begin position="83"/>
        <end position="92"/>
    </location>
</feature>
<dbReference type="Proteomes" id="UP000053660">
    <property type="component" value="Unassembled WGS sequence"/>
</dbReference>
<proteinExistence type="predicted"/>
<dbReference type="AlphaFoldDB" id="A0A0B1STR4"/>
<feature type="compositionally biased region" description="Basic and acidic residues" evidence="1">
    <location>
        <begin position="54"/>
        <end position="82"/>
    </location>
</feature>
<protein>
    <submittedName>
        <fullName evidence="2">Uncharacterized protein</fullName>
    </submittedName>
</protein>
<accession>A0A0B1STR4</accession>
<evidence type="ECO:0000313" key="3">
    <source>
        <dbReference type="Proteomes" id="UP000053660"/>
    </source>
</evidence>
<evidence type="ECO:0000313" key="2">
    <source>
        <dbReference type="EMBL" id="KHJ87281.1"/>
    </source>
</evidence>
<feature type="region of interest" description="Disordered" evidence="1">
    <location>
        <begin position="47"/>
        <end position="92"/>
    </location>
</feature>
<reference evidence="2 3" key="1">
    <citation type="submission" date="2014-03" db="EMBL/GenBank/DDBJ databases">
        <title>Draft genome of the hookworm Oesophagostomum dentatum.</title>
        <authorList>
            <person name="Mitreva M."/>
        </authorList>
    </citation>
    <scope>NUCLEOTIDE SEQUENCE [LARGE SCALE GENOMIC DNA]</scope>
    <source>
        <strain evidence="2 3">OD-Hann</strain>
    </source>
</reference>
<evidence type="ECO:0000256" key="1">
    <source>
        <dbReference type="SAM" id="MobiDB-lite"/>
    </source>
</evidence>
<dbReference type="EMBL" id="KN558115">
    <property type="protein sequence ID" value="KHJ87281.1"/>
    <property type="molecule type" value="Genomic_DNA"/>
</dbReference>
<gene>
    <name evidence="2" type="ORF">OESDEN_12948</name>
</gene>
<sequence length="92" mass="10695">MLGCQYNDWQGTVIRQLLTSIKRRNLENGTLVWRFLDILTVKPLTENISSQEGSSKENDENMHKPYKKVVEKGRKRFNETDKNANPSKVSKN</sequence>
<keyword evidence="3" id="KW-1185">Reference proteome</keyword>